<gene>
    <name evidence="1" type="ORF">SDC9_130730</name>
</gene>
<name>A0A645D3D2_9ZZZZ</name>
<proteinExistence type="predicted"/>
<dbReference type="AlphaFoldDB" id="A0A645D3D2"/>
<evidence type="ECO:0000313" key="1">
    <source>
        <dbReference type="EMBL" id="MPM83661.1"/>
    </source>
</evidence>
<dbReference type="EMBL" id="VSSQ01032408">
    <property type="protein sequence ID" value="MPM83661.1"/>
    <property type="molecule type" value="Genomic_DNA"/>
</dbReference>
<protein>
    <submittedName>
        <fullName evidence="1">Uncharacterized protein</fullName>
    </submittedName>
</protein>
<accession>A0A645D3D2</accession>
<sequence>MVALGADQAPEGHGGAVEVVIAHDVMILLVHKVRALGQGGQAVIFVNNAREDIADEGDIAGLALGPVDLGIFFGRHDFFHVALVHEVVERGAQLAVVIPQAQVVSQDGAVDGGGQLAVALFLKILVGFHDAAVGVVAQAGVCVGGIAAELFELRQVHGAVAADRAGGAADHLGGVLFGDHAVIEH</sequence>
<organism evidence="1">
    <name type="scientific">bioreactor metagenome</name>
    <dbReference type="NCBI Taxonomy" id="1076179"/>
    <lineage>
        <taxon>unclassified sequences</taxon>
        <taxon>metagenomes</taxon>
        <taxon>ecological metagenomes</taxon>
    </lineage>
</organism>
<reference evidence="1" key="1">
    <citation type="submission" date="2019-08" db="EMBL/GenBank/DDBJ databases">
        <authorList>
            <person name="Kucharzyk K."/>
            <person name="Murdoch R.W."/>
            <person name="Higgins S."/>
            <person name="Loffler F."/>
        </authorList>
    </citation>
    <scope>NUCLEOTIDE SEQUENCE</scope>
</reference>
<comment type="caution">
    <text evidence="1">The sequence shown here is derived from an EMBL/GenBank/DDBJ whole genome shotgun (WGS) entry which is preliminary data.</text>
</comment>